<evidence type="ECO:0000313" key="1">
    <source>
        <dbReference type="EMBL" id="TLD42379.1"/>
    </source>
</evidence>
<proteinExistence type="predicted"/>
<name>A0A533QD20_9BACT</name>
<comment type="caution">
    <text evidence="1">The sequence shown here is derived from an EMBL/GenBank/DDBJ whole genome shotgun (WGS) entry which is preliminary data.</text>
</comment>
<evidence type="ECO:0000313" key="2">
    <source>
        <dbReference type="Proteomes" id="UP000319783"/>
    </source>
</evidence>
<dbReference type="EMBL" id="SULG01000021">
    <property type="protein sequence ID" value="TLD42379.1"/>
    <property type="molecule type" value="Genomic_DNA"/>
</dbReference>
<dbReference type="AlphaFoldDB" id="A0A533QD20"/>
<organism evidence="1 2">
    <name type="scientific">Candidatus Jettenia ecosi</name>
    <dbReference type="NCBI Taxonomy" id="2494326"/>
    <lineage>
        <taxon>Bacteria</taxon>
        <taxon>Pseudomonadati</taxon>
        <taxon>Planctomycetota</taxon>
        <taxon>Candidatus Brocadiia</taxon>
        <taxon>Candidatus Brocadiales</taxon>
        <taxon>Candidatus Brocadiaceae</taxon>
        <taxon>Candidatus Jettenia</taxon>
    </lineage>
</organism>
<dbReference type="Proteomes" id="UP000319783">
    <property type="component" value="Unassembled WGS sequence"/>
</dbReference>
<reference evidence="1 2" key="1">
    <citation type="submission" date="2019-04" db="EMBL/GenBank/DDBJ databases">
        <title>Genome of a novel bacterium Candidatus Jettenia ecosi reconstructed from metagenome of an anammox bioreactor.</title>
        <authorList>
            <person name="Mardanov A.V."/>
            <person name="Beletsky A.V."/>
            <person name="Ravin N.V."/>
            <person name="Botchkova E.A."/>
            <person name="Litti Y.V."/>
            <person name="Nozhevnikova A.N."/>
        </authorList>
    </citation>
    <scope>NUCLEOTIDE SEQUENCE [LARGE SCALE GENOMIC DNA]</scope>
    <source>
        <strain evidence="1">J2</strain>
    </source>
</reference>
<sequence>MGTRWKDGTKGRSRSFLHKEIKKMCFAHNENYTKICCQIPI</sequence>
<gene>
    <name evidence="1" type="ORF">JETT_1313</name>
</gene>
<accession>A0A533QD20</accession>
<protein>
    <submittedName>
        <fullName evidence="1">Uncharacterized protein</fullName>
    </submittedName>
</protein>